<protein>
    <submittedName>
        <fullName evidence="5">Thioesterase family protein</fullName>
    </submittedName>
</protein>
<dbReference type="InterPro" id="IPR025652">
    <property type="entry name" value="TesB_C"/>
</dbReference>
<dbReference type="EMBL" id="JAMSKV010000009">
    <property type="protein sequence ID" value="MCQ8278965.1"/>
    <property type="molecule type" value="Genomic_DNA"/>
</dbReference>
<name>A0ABT1W7U9_9PROT</name>
<feature type="domain" description="Acyl-CoA thioesterase-like N-terminal HotDog" evidence="4">
    <location>
        <begin position="40"/>
        <end position="116"/>
    </location>
</feature>
<dbReference type="Pfam" id="PF02551">
    <property type="entry name" value="Acyl_CoA_thio"/>
    <property type="match status" value="1"/>
</dbReference>
<evidence type="ECO:0000313" key="6">
    <source>
        <dbReference type="Proteomes" id="UP001524587"/>
    </source>
</evidence>
<dbReference type="PANTHER" id="PTHR11066:SF34">
    <property type="entry name" value="ACYL-COENZYME A THIOESTERASE 8"/>
    <property type="match status" value="1"/>
</dbReference>
<dbReference type="Pfam" id="PF13622">
    <property type="entry name" value="4HBT_3"/>
    <property type="match status" value="1"/>
</dbReference>
<dbReference type="Gene3D" id="2.40.160.210">
    <property type="entry name" value="Acyl-CoA thioesterase, double hotdog domain"/>
    <property type="match status" value="1"/>
</dbReference>
<organism evidence="5 6">
    <name type="scientific">Endosaccharibacter trunci</name>
    <dbReference type="NCBI Taxonomy" id="2812733"/>
    <lineage>
        <taxon>Bacteria</taxon>
        <taxon>Pseudomonadati</taxon>
        <taxon>Pseudomonadota</taxon>
        <taxon>Alphaproteobacteria</taxon>
        <taxon>Acetobacterales</taxon>
        <taxon>Acetobacteraceae</taxon>
        <taxon>Endosaccharibacter</taxon>
    </lineage>
</organism>
<keyword evidence="6" id="KW-1185">Reference proteome</keyword>
<dbReference type="InterPro" id="IPR003703">
    <property type="entry name" value="Acyl_CoA_thio"/>
</dbReference>
<evidence type="ECO:0000259" key="3">
    <source>
        <dbReference type="Pfam" id="PF02551"/>
    </source>
</evidence>
<proteinExistence type="inferred from homology"/>
<dbReference type="CDD" id="cd03445">
    <property type="entry name" value="Thioesterase_II_repeat2"/>
    <property type="match status" value="1"/>
</dbReference>
<dbReference type="Proteomes" id="UP001524587">
    <property type="component" value="Unassembled WGS sequence"/>
</dbReference>
<comment type="similarity">
    <text evidence="1">Belongs to the C/M/P thioester hydrolase family.</text>
</comment>
<gene>
    <name evidence="5" type="ORF">NFI95_10955</name>
</gene>
<keyword evidence="2" id="KW-0378">Hydrolase</keyword>
<accession>A0ABT1W7U9</accession>
<comment type="caution">
    <text evidence="5">The sequence shown here is derived from an EMBL/GenBank/DDBJ whole genome shotgun (WGS) entry which is preliminary data.</text>
</comment>
<sequence length="298" mass="33387">MSSSFQPVAQWDHRDITELLRVEPDGTDCFVARRNQPNGNGAVFGGQVLGQSLAAASATVRDRALHSLHGYFLRPGRCDEPVRYRVERTREGRSFTTRRVTGTQGAETIFHMECSFHADEPGWDHQFAIPDVPPPEQLASLDDIAAQLEAGPVRAVLERMHLGFDVRPVDPDHLLTRRHDSTLLLWFRMPNAAEIDDPMVRQHVLAWMSDHWIATAAVVQHKMALPSPDIMIASIDHAMWFHRPCPTGEWLLFAYDSPSAYNGTGLSRALIYAQDGTLVATAVQESLQRPRRRPSIVG</sequence>
<dbReference type="SUPFAM" id="SSF54637">
    <property type="entry name" value="Thioesterase/thiol ester dehydrase-isomerase"/>
    <property type="match status" value="2"/>
</dbReference>
<feature type="domain" description="Acyl-CoA thioesterase 2 C-terminal" evidence="3">
    <location>
        <begin position="186"/>
        <end position="285"/>
    </location>
</feature>
<dbReference type="InterPro" id="IPR029069">
    <property type="entry name" value="HotDog_dom_sf"/>
</dbReference>
<dbReference type="InterPro" id="IPR049449">
    <property type="entry name" value="TesB_ACOT8-like_N"/>
</dbReference>
<evidence type="ECO:0000313" key="5">
    <source>
        <dbReference type="EMBL" id="MCQ8278965.1"/>
    </source>
</evidence>
<evidence type="ECO:0000259" key="4">
    <source>
        <dbReference type="Pfam" id="PF13622"/>
    </source>
</evidence>
<dbReference type="CDD" id="cd03444">
    <property type="entry name" value="Thioesterase_II_repeat1"/>
    <property type="match status" value="1"/>
</dbReference>
<evidence type="ECO:0000256" key="1">
    <source>
        <dbReference type="ARBA" id="ARBA00006538"/>
    </source>
</evidence>
<dbReference type="InterPro" id="IPR042171">
    <property type="entry name" value="Acyl-CoA_hotdog"/>
</dbReference>
<dbReference type="RefSeq" id="WP_422864445.1">
    <property type="nucleotide sequence ID" value="NZ_JAMSKV010000009.1"/>
</dbReference>
<dbReference type="PANTHER" id="PTHR11066">
    <property type="entry name" value="ACYL-COA THIOESTERASE"/>
    <property type="match status" value="1"/>
</dbReference>
<evidence type="ECO:0000256" key="2">
    <source>
        <dbReference type="ARBA" id="ARBA00022801"/>
    </source>
</evidence>
<reference evidence="5 6" key="1">
    <citation type="submission" date="2022-06" db="EMBL/GenBank/DDBJ databases">
        <title>Endosaccharibacter gen. nov., sp. nov., endophytic bacteria isolated from sugarcane.</title>
        <authorList>
            <person name="Pitiwittayakul N."/>
            <person name="Yukphan P."/>
            <person name="Charoenyingcharoen P."/>
            <person name="Tanasupawat S."/>
        </authorList>
    </citation>
    <scope>NUCLEOTIDE SEQUENCE [LARGE SCALE GENOMIC DNA]</scope>
    <source>
        <strain evidence="5 6">KSS8</strain>
    </source>
</reference>